<evidence type="ECO:0000256" key="3">
    <source>
        <dbReference type="ARBA" id="ARBA00022448"/>
    </source>
</evidence>
<name>A0A229UM34_9BACL</name>
<dbReference type="EMBL" id="NMQW01000031">
    <property type="protein sequence ID" value="OXM84470.1"/>
    <property type="molecule type" value="Genomic_DNA"/>
</dbReference>
<sequence length="338" mass="37706">MDSRRQWLGYFIVILALHILGIWGLISAAAVNPTFWGLGLLAYTFGLRHAFDVDHIAAIDNTVRKLVEQKRNPLGLGFFFSLGHSTVVFLMVLAIAFSVHWIQTHMPEMQEIGGMIGASVSGIFLVVIGLINLGILINLFKVFIHWRNGQQDHEHLEHLLHSRGFFARLIKPFYRFIQRSWHVYPLGFLFGLGFDTATEVGLLAISAGVAKSSISVLGILSLPLLFAAGMSLLDTADGMVMTSAYRWAFKTPFRKLYYNLTVTLLSVVAALLIGIVELAQVLSERLEAQSPFFHWLQELDFGLLGYILVALFIGAWLISLLVWKFMKVEQRMGGGVGA</sequence>
<comment type="caution">
    <text evidence="9">The sequence shown here is derived from an EMBL/GenBank/DDBJ whole genome shotgun (WGS) entry which is preliminary data.</text>
</comment>
<feature type="transmembrane region" description="Helical" evidence="8">
    <location>
        <begin position="7"/>
        <end position="29"/>
    </location>
</feature>
<evidence type="ECO:0000256" key="1">
    <source>
        <dbReference type="ARBA" id="ARBA00004127"/>
    </source>
</evidence>
<keyword evidence="10" id="KW-1185">Reference proteome</keyword>
<evidence type="ECO:0000256" key="6">
    <source>
        <dbReference type="ARBA" id="ARBA00022989"/>
    </source>
</evidence>
<evidence type="ECO:0000256" key="8">
    <source>
        <dbReference type="RuleBase" id="RU362101"/>
    </source>
</evidence>
<dbReference type="AlphaFoldDB" id="A0A229UM34"/>
<dbReference type="PANTHER" id="PTHR31611">
    <property type="entry name" value="HIGH-AFFINITY NICKEL TRANSPORT PROTEIN NIC1"/>
    <property type="match status" value="1"/>
</dbReference>
<dbReference type="Proteomes" id="UP000215509">
    <property type="component" value="Unassembled WGS sequence"/>
</dbReference>
<feature type="transmembrane region" description="Helical" evidence="8">
    <location>
        <begin position="303"/>
        <end position="323"/>
    </location>
</feature>
<evidence type="ECO:0000313" key="10">
    <source>
        <dbReference type="Proteomes" id="UP000215509"/>
    </source>
</evidence>
<proteinExistence type="inferred from homology"/>
<dbReference type="GO" id="GO:0005886">
    <property type="term" value="C:plasma membrane"/>
    <property type="evidence" value="ECO:0007669"/>
    <property type="project" value="UniProtKB-SubCell"/>
</dbReference>
<feature type="transmembrane region" description="Helical" evidence="8">
    <location>
        <begin position="183"/>
        <end position="208"/>
    </location>
</feature>
<organism evidence="9 10">
    <name type="scientific">Paenibacillus rigui</name>
    <dbReference type="NCBI Taxonomy" id="554312"/>
    <lineage>
        <taxon>Bacteria</taxon>
        <taxon>Bacillati</taxon>
        <taxon>Bacillota</taxon>
        <taxon>Bacilli</taxon>
        <taxon>Bacillales</taxon>
        <taxon>Paenibacillaceae</taxon>
        <taxon>Paenibacillus</taxon>
    </lineage>
</organism>
<reference evidence="9 10" key="1">
    <citation type="submission" date="2017-07" db="EMBL/GenBank/DDBJ databases">
        <title>Genome sequencing and assembly of Paenibacillus rigui.</title>
        <authorList>
            <person name="Mayilraj S."/>
        </authorList>
    </citation>
    <scope>NUCLEOTIDE SEQUENCE [LARGE SCALE GENOMIC DNA]</scope>
    <source>
        <strain evidence="9 10">JCM 16352</strain>
    </source>
</reference>
<comment type="similarity">
    <text evidence="2 8">Belongs to the NiCoT transporter (TC 2.A.52) family.</text>
</comment>
<evidence type="ECO:0000256" key="7">
    <source>
        <dbReference type="ARBA" id="ARBA00023136"/>
    </source>
</evidence>
<dbReference type="NCBIfam" id="TIGR00802">
    <property type="entry name" value="nico"/>
    <property type="match status" value="1"/>
</dbReference>
<dbReference type="OrthoDB" id="9776706at2"/>
<dbReference type="PANTHER" id="PTHR31611:SF0">
    <property type="entry name" value="HIGH-AFFINITY NICKEL TRANSPORT PROTEIN NIC1"/>
    <property type="match status" value="1"/>
</dbReference>
<comment type="subcellular location">
    <subcellularLocation>
        <location evidence="8">Cell membrane</location>
        <topology evidence="8">Multi-pass membrane protein</topology>
    </subcellularLocation>
    <subcellularLocation>
        <location evidence="1">Endomembrane system</location>
        <topology evidence="1">Multi-pass membrane protein</topology>
    </subcellularLocation>
</comment>
<dbReference type="GO" id="GO:0015099">
    <property type="term" value="F:nickel cation transmembrane transporter activity"/>
    <property type="evidence" value="ECO:0007669"/>
    <property type="project" value="UniProtKB-UniRule"/>
</dbReference>
<evidence type="ECO:0000256" key="5">
    <source>
        <dbReference type="ARBA" id="ARBA00022692"/>
    </source>
</evidence>
<feature type="transmembrane region" description="Helical" evidence="8">
    <location>
        <begin position="114"/>
        <end position="140"/>
    </location>
</feature>
<protein>
    <recommendedName>
        <fullName evidence="8">Nickel/cobalt efflux system</fullName>
    </recommendedName>
</protein>
<keyword evidence="5 8" id="KW-0812">Transmembrane</keyword>
<accession>A0A229UM34</accession>
<evidence type="ECO:0000313" key="9">
    <source>
        <dbReference type="EMBL" id="OXM84470.1"/>
    </source>
</evidence>
<gene>
    <name evidence="9" type="ORF">CF651_20380</name>
</gene>
<evidence type="ECO:0000256" key="2">
    <source>
        <dbReference type="ARBA" id="ARBA00010892"/>
    </source>
</evidence>
<keyword evidence="3 8" id="KW-0813">Transport</keyword>
<feature type="transmembrane region" description="Helical" evidence="8">
    <location>
        <begin position="74"/>
        <end position="102"/>
    </location>
</feature>
<dbReference type="InterPro" id="IPR011541">
    <property type="entry name" value="Ni/Co_transpt_high_affinity"/>
</dbReference>
<feature type="transmembrane region" description="Helical" evidence="8">
    <location>
        <begin position="214"/>
        <end position="235"/>
    </location>
</feature>
<feature type="transmembrane region" description="Helical" evidence="8">
    <location>
        <begin position="35"/>
        <end position="53"/>
    </location>
</feature>
<dbReference type="RefSeq" id="WP_094016752.1">
    <property type="nucleotide sequence ID" value="NZ_NMQW01000031.1"/>
</dbReference>
<dbReference type="InterPro" id="IPR004688">
    <property type="entry name" value="Ni/Co_transpt"/>
</dbReference>
<keyword evidence="4" id="KW-0533">Nickel</keyword>
<feature type="transmembrane region" description="Helical" evidence="8">
    <location>
        <begin position="256"/>
        <end position="283"/>
    </location>
</feature>
<dbReference type="GO" id="GO:0012505">
    <property type="term" value="C:endomembrane system"/>
    <property type="evidence" value="ECO:0007669"/>
    <property type="project" value="UniProtKB-SubCell"/>
</dbReference>
<evidence type="ECO:0000256" key="4">
    <source>
        <dbReference type="ARBA" id="ARBA00022596"/>
    </source>
</evidence>
<dbReference type="Pfam" id="PF03824">
    <property type="entry name" value="NicO"/>
    <property type="match status" value="1"/>
</dbReference>
<keyword evidence="6 8" id="KW-1133">Transmembrane helix</keyword>
<keyword evidence="7 8" id="KW-0472">Membrane</keyword>